<evidence type="ECO:0000313" key="2">
    <source>
        <dbReference type="EMBL" id="KAL2723485.1"/>
    </source>
</evidence>
<protein>
    <submittedName>
        <fullName evidence="2">Uncharacterized protein</fullName>
    </submittedName>
</protein>
<accession>A0ABD2AUX4</accession>
<dbReference type="EMBL" id="JAYRBN010000114">
    <property type="protein sequence ID" value="KAL2723485.1"/>
    <property type="molecule type" value="Genomic_DNA"/>
</dbReference>
<dbReference type="Proteomes" id="UP001607303">
    <property type="component" value="Unassembled WGS sequence"/>
</dbReference>
<evidence type="ECO:0000313" key="3">
    <source>
        <dbReference type="Proteomes" id="UP001607303"/>
    </source>
</evidence>
<keyword evidence="3" id="KW-1185">Reference proteome</keyword>
<feature type="compositionally biased region" description="Basic and acidic residues" evidence="1">
    <location>
        <begin position="52"/>
        <end position="78"/>
    </location>
</feature>
<proteinExistence type="predicted"/>
<reference evidence="2 3" key="1">
    <citation type="journal article" date="2024" name="Ann. Entomol. Soc. Am.">
        <title>Genomic analyses of the southern and eastern yellowjacket wasps (Hymenoptera: Vespidae) reveal evolutionary signatures of social life.</title>
        <authorList>
            <person name="Catto M.A."/>
            <person name="Caine P.B."/>
            <person name="Orr S.E."/>
            <person name="Hunt B.G."/>
            <person name="Goodisman M.A.D."/>
        </authorList>
    </citation>
    <scope>NUCLEOTIDE SEQUENCE [LARGE SCALE GENOMIC DNA]</scope>
    <source>
        <strain evidence="2">232</strain>
        <tissue evidence="2">Head and thorax</tissue>
    </source>
</reference>
<sequence length="121" mass="14406">MVYFQISTEFRQFAIDLRSSANIPKIEKMAEDIVEKMEKKETEKKKKKKKKKQEEEEKKKKKQEEEKEEEKERIKREISQVGEGTGEVQKAPTREHPRLRPIAWPRQPGGWRPGTMDVPEL</sequence>
<comment type="caution">
    <text evidence="2">The sequence shown here is derived from an EMBL/GenBank/DDBJ whole genome shotgun (WGS) entry which is preliminary data.</text>
</comment>
<dbReference type="AlphaFoldDB" id="A0ABD2AUX4"/>
<gene>
    <name evidence="2" type="ORF">V1477_019336</name>
</gene>
<name>A0ABD2AUX4_VESMC</name>
<evidence type="ECO:0000256" key="1">
    <source>
        <dbReference type="SAM" id="MobiDB-lite"/>
    </source>
</evidence>
<organism evidence="2 3">
    <name type="scientific">Vespula maculifrons</name>
    <name type="common">Eastern yellow jacket</name>
    <name type="synonym">Wasp</name>
    <dbReference type="NCBI Taxonomy" id="7453"/>
    <lineage>
        <taxon>Eukaryota</taxon>
        <taxon>Metazoa</taxon>
        <taxon>Ecdysozoa</taxon>
        <taxon>Arthropoda</taxon>
        <taxon>Hexapoda</taxon>
        <taxon>Insecta</taxon>
        <taxon>Pterygota</taxon>
        <taxon>Neoptera</taxon>
        <taxon>Endopterygota</taxon>
        <taxon>Hymenoptera</taxon>
        <taxon>Apocrita</taxon>
        <taxon>Aculeata</taxon>
        <taxon>Vespoidea</taxon>
        <taxon>Vespidae</taxon>
        <taxon>Vespinae</taxon>
        <taxon>Vespula</taxon>
    </lineage>
</organism>
<feature type="region of interest" description="Disordered" evidence="1">
    <location>
        <begin position="37"/>
        <end position="121"/>
    </location>
</feature>